<dbReference type="InterPro" id="IPR008928">
    <property type="entry name" value="6-hairpin_glycosidase_sf"/>
</dbReference>
<evidence type="ECO:0008006" key="3">
    <source>
        <dbReference type="Google" id="ProtNLM"/>
    </source>
</evidence>
<comment type="caution">
    <text evidence="1">The sequence shown here is derived from an EMBL/GenBank/DDBJ whole genome shotgun (WGS) entry which is preliminary data.</text>
</comment>
<dbReference type="EMBL" id="JAMWBK010000001">
    <property type="protein sequence ID" value="KAJ8908817.1"/>
    <property type="molecule type" value="Genomic_DNA"/>
</dbReference>
<reference evidence="1 2" key="1">
    <citation type="journal article" date="2023" name="Nat. Commun.">
        <title>Origin of minicircular mitochondrial genomes in red algae.</title>
        <authorList>
            <person name="Lee Y."/>
            <person name="Cho C.H."/>
            <person name="Lee Y.M."/>
            <person name="Park S.I."/>
            <person name="Yang J.H."/>
            <person name="West J.A."/>
            <person name="Bhattacharya D."/>
            <person name="Yoon H.S."/>
        </authorList>
    </citation>
    <scope>NUCLEOTIDE SEQUENCE [LARGE SCALE GENOMIC DNA]</scope>
    <source>
        <strain evidence="1 2">CCMP1338</strain>
        <tissue evidence="1">Whole cell</tissue>
    </source>
</reference>
<dbReference type="Gene3D" id="1.50.10.10">
    <property type="match status" value="1"/>
</dbReference>
<sequence>MCEGESFVMMGDRWRIEGGSELVWDVEVGEAHEDHMEMSGERVSAIVRYGVSEEGELSLSRHVVWPSLRTIPNDTHGSLSFVFTGPGPGLATGEKDVVQQFRLRGIIYVESICGSLKTSRWLFPSIDKPIYFELAIIENTGNVSLPIKTLVPSEGTVTPALKGLDGSYVIDALPIATNKVDLPPGDHALHAIAYRARRSNEMEEYLDSDELMAELDRRRALVSNSLEGSMQFDCPVDDVLPVLFRFSQLRATESVFRTRNGLMHSPGGGAYYAAVWANDQAEYAAPMFALLEGSNAYEATVNMFRMYKKFMNNTDQHLPSSIIAEGTDHFSANGDRGDGSMVAYALGRFLLLSGDEKLAEELLPLLEWCLEFCNRHLNPQGVVTSNSDELEGRFPTGTANLYTSALTYDALVSAKMLCDELGKASSSIYQKRSEILKKNIESYFGAQVEGFDTYRYFDGCTVLRSWICIPLTMGIFERASGTIDALFSKQLWTADGLRTTSGNPTFWDRATLKCLRGVYASGEVERAHKHFLAYSRRRLLGNHVPYPVEAYPEGNERHLSAESALYCRVVIEGLFGLRPTGFRKLTCTPRLPPHWNSMSLRGLHACATTFDLTVNRDESSREVTVQVTQRTGDKDDEPLSTKVYKLEPMEESFSITLT</sequence>
<accession>A0AAV8V4V6</accession>
<name>A0AAV8V4V6_9RHOD</name>
<evidence type="ECO:0000313" key="2">
    <source>
        <dbReference type="Proteomes" id="UP001157974"/>
    </source>
</evidence>
<dbReference type="Proteomes" id="UP001157974">
    <property type="component" value="Unassembled WGS sequence"/>
</dbReference>
<dbReference type="GO" id="GO:0005975">
    <property type="term" value="P:carbohydrate metabolic process"/>
    <property type="evidence" value="ECO:0007669"/>
    <property type="project" value="InterPro"/>
</dbReference>
<dbReference type="AlphaFoldDB" id="A0AAV8V4V6"/>
<dbReference type="SUPFAM" id="SSF48208">
    <property type="entry name" value="Six-hairpin glycosidases"/>
    <property type="match status" value="1"/>
</dbReference>
<protein>
    <recommendedName>
        <fullName evidence="3">Alpha-L-rhamnosidase six-hairpin glycosidase domain-containing protein</fullName>
    </recommendedName>
</protein>
<proteinExistence type="predicted"/>
<organism evidence="1 2">
    <name type="scientific">Rhodosorus marinus</name>
    <dbReference type="NCBI Taxonomy" id="101924"/>
    <lineage>
        <taxon>Eukaryota</taxon>
        <taxon>Rhodophyta</taxon>
        <taxon>Stylonematophyceae</taxon>
        <taxon>Stylonematales</taxon>
        <taxon>Stylonemataceae</taxon>
        <taxon>Rhodosorus</taxon>
    </lineage>
</organism>
<keyword evidence="2" id="KW-1185">Reference proteome</keyword>
<evidence type="ECO:0000313" key="1">
    <source>
        <dbReference type="EMBL" id="KAJ8908817.1"/>
    </source>
</evidence>
<dbReference type="InterPro" id="IPR012341">
    <property type="entry name" value="6hp_glycosidase-like_sf"/>
</dbReference>
<gene>
    <name evidence="1" type="ORF">NDN08_005521</name>
</gene>